<evidence type="ECO:0000313" key="1">
    <source>
        <dbReference type="EMBL" id="KAF0894140.1"/>
    </source>
</evidence>
<dbReference type="AlphaFoldDB" id="A0A6G1C1U9"/>
<organism evidence="1 2">
    <name type="scientific">Oryza meyeriana var. granulata</name>
    <dbReference type="NCBI Taxonomy" id="110450"/>
    <lineage>
        <taxon>Eukaryota</taxon>
        <taxon>Viridiplantae</taxon>
        <taxon>Streptophyta</taxon>
        <taxon>Embryophyta</taxon>
        <taxon>Tracheophyta</taxon>
        <taxon>Spermatophyta</taxon>
        <taxon>Magnoliopsida</taxon>
        <taxon>Liliopsida</taxon>
        <taxon>Poales</taxon>
        <taxon>Poaceae</taxon>
        <taxon>BOP clade</taxon>
        <taxon>Oryzoideae</taxon>
        <taxon>Oryzeae</taxon>
        <taxon>Oryzinae</taxon>
        <taxon>Oryza</taxon>
        <taxon>Oryza meyeriana</taxon>
    </lineage>
</organism>
<dbReference type="EMBL" id="SPHZ02000011">
    <property type="protein sequence ID" value="KAF0894140.1"/>
    <property type="molecule type" value="Genomic_DNA"/>
</dbReference>
<evidence type="ECO:0000313" key="2">
    <source>
        <dbReference type="Proteomes" id="UP000479710"/>
    </source>
</evidence>
<accession>A0A6G1C1U9</accession>
<gene>
    <name evidence="1" type="ORF">E2562_034877</name>
</gene>
<reference evidence="1 2" key="1">
    <citation type="submission" date="2019-11" db="EMBL/GenBank/DDBJ databases">
        <title>Whole genome sequence of Oryza granulata.</title>
        <authorList>
            <person name="Li W."/>
        </authorList>
    </citation>
    <scope>NUCLEOTIDE SEQUENCE [LARGE SCALE GENOMIC DNA]</scope>
    <source>
        <strain evidence="2">cv. Menghai</strain>
        <tissue evidence="1">Leaf</tissue>
    </source>
</reference>
<dbReference type="Proteomes" id="UP000479710">
    <property type="component" value="Unassembled WGS sequence"/>
</dbReference>
<comment type="caution">
    <text evidence="1">The sequence shown here is derived from an EMBL/GenBank/DDBJ whole genome shotgun (WGS) entry which is preliminary data.</text>
</comment>
<sequence>MGTWKEQQDVTKPVMSRQVILGCIPFSASQRMATQQKPPQYYYCIQVLTQWALRMYGVLSIWAVRLAGMIRQYRDLEQSLVERLRGPKGVFREAHDGKIIALAQKMNEISRDML</sequence>
<keyword evidence="2" id="KW-1185">Reference proteome</keyword>
<proteinExistence type="predicted"/>
<protein>
    <submittedName>
        <fullName evidence="1">Uncharacterized protein</fullName>
    </submittedName>
</protein>
<name>A0A6G1C1U9_9ORYZ</name>